<organism evidence="18 19">
    <name type="scientific">Pseudoduganella flava</name>
    <dbReference type="NCBI Taxonomy" id="871742"/>
    <lineage>
        <taxon>Bacteria</taxon>
        <taxon>Pseudomonadati</taxon>
        <taxon>Pseudomonadota</taxon>
        <taxon>Betaproteobacteria</taxon>
        <taxon>Burkholderiales</taxon>
        <taxon>Oxalobacteraceae</taxon>
        <taxon>Telluria group</taxon>
        <taxon>Pseudoduganella</taxon>
    </lineage>
</organism>
<dbReference type="GO" id="GO:0004180">
    <property type="term" value="F:carboxypeptidase activity"/>
    <property type="evidence" value="ECO:0007669"/>
    <property type="project" value="UniProtKB-KW"/>
</dbReference>
<protein>
    <recommendedName>
        <fullName evidence="13">Dipeptidyl carboxypeptidase</fullName>
        <ecNumber evidence="12">3.4.15.5</ecNumber>
    </recommendedName>
    <alternativeName>
        <fullName evidence="14">Peptidyl-dipeptidase Dcp</fullName>
    </alternativeName>
</protein>
<dbReference type="SUPFAM" id="SSF55486">
    <property type="entry name" value="Metalloproteases ('zincins'), catalytic domain"/>
    <property type="match status" value="1"/>
</dbReference>
<keyword evidence="3" id="KW-0963">Cytoplasm</keyword>
<dbReference type="FunFam" id="1.10.1370.40:FF:000001">
    <property type="entry name" value="Dipeptidyl carboxypeptidase II"/>
    <property type="match status" value="2"/>
</dbReference>
<evidence type="ECO:0000256" key="5">
    <source>
        <dbReference type="ARBA" id="ARBA00022670"/>
    </source>
</evidence>
<dbReference type="InterPro" id="IPR034005">
    <property type="entry name" value="M3A_DCP"/>
</dbReference>
<keyword evidence="6 15" id="KW-0479">Metal-binding</keyword>
<evidence type="ECO:0000256" key="13">
    <source>
        <dbReference type="ARBA" id="ARBA00070755"/>
    </source>
</evidence>
<evidence type="ECO:0000256" key="15">
    <source>
        <dbReference type="RuleBase" id="RU003435"/>
    </source>
</evidence>
<dbReference type="Gene3D" id="1.10.1370.40">
    <property type="match status" value="3"/>
</dbReference>
<name>A0A562PFY5_9BURK</name>
<dbReference type="AlphaFoldDB" id="A0A562PFY5"/>
<dbReference type="Proteomes" id="UP000315112">
    <property type="component" value="Unassembled WGS sequence"/>
</dbReference>
<dbReference type="FunFam" id="3.40.390.10:FF:000009">
    <property type="entry name" value="Oligopeptidase A"/>
    <property type="match status" value="1"/>
</dbReference>
<dbReference type="InterPro" id="IPR045090">
    <property type="entry name" value="Pept_M3A_M3B"/>
</dbReference>
<gene>
    <name evidence="18" type="ORF">IP92_04956</name>
</gene>
<evidence type="ECO:0000256" key="8">
    <source>
        <dbReference type="ARBA" id="ARBA00022833"/>
    </source>
</evidence>
<dbReference type="PANTHER" id="PTHR43660:SF1">
    <property type="entry name" value="DIPEPTIDYL CARBOXYPEPTIDASE"/>
    <property type="match status" value="1"/>
</dbReference>
<keyword evidence="8 15" id="KW-0862">Zinc</keyword>
<keyword evidence="9 15" id="KW-0482">Metalloprotease</keyword>
<keyword evidence="5 15" id="KW-0645">Protease</keyword>
<dbReference type="CDD" id="cd06456">
    <property type="entry name" value="M3A_DCP"/>
    <property type="match status" value="1"/>
</dbReference>
<dbReference type="PANTHER" id="PTHR43660">
    <property type="entry name" value="DIPEPTIDYL CARBOXYPEPTIDASE"/>
    <property type="match status" value="1"/>
</dbReference>
<dbReference type="GO" id="GO:0046872">
    <property type="term" value="F:metal ion binding"/>
    <property type="evidence" value="ECO:0007669"/>
    <property type="project" value="UniProtKB-UniRule"/>
</dbReference>
<evidence type="ECO:0000256" key="2">
    <source>
        <dbReference type="ARBA" id="ARBA00006040"/>
    </source>
</evidence>
<reference evidence="18 19" key="1">
    <citation type="journal article" date="2015" name="Stand. Genomic Sci.">
        <title>Genomic Encyclopedia of Bacterial and Archaeal Type Strains, Phase III: the genomes of soil and plant-associated and newly described type strains.</title>
        <authorList>
            <person name="Whitman W.B."/>
            <person name="Woyke T."/>
            <person name="Klenk H.P."/>
            <person name="Zhou Y."/>
            <person name="Lilburn T.G."/>
            <person name="Beck B.J."/>
            <person name="De Vos P."/>
            <person name="Vandamme P."/>
            <person name="Eisen J.A."/>
            <person name="Garrity G."/>
            <person name="Hugenholtz P."/>
            <person name="Kyrpides N.C."/>
        </authorList>
    </citation>
    <scope>NUCLEOTIDE SEQUENCE [LARGE SCALE GENOMIC DNA]</scope>
    <source>
        <strain evidence="18 19">CGMCC 1.10685</strain>
    </source>
</reference>
<evidence type="ECO:0000313" key="18">
    <source>
        <dbReference type="EMBL" id="TWI43392.1"/>
    </source>
</evidence>
<evidence type="ECO:0000256" key="9">
    <source>
        <dbReference type="ARBA" id="ARBA00023049"/>
    </source>
</evidence>
<keyword evidence="7 15" id="KW-0378">Hydrolase</keyword>
<evidence type="ECO:0000256" key="4">
    <source>
        <dbReference type="ARBA" id="ARBA00022645"/>
    </source>
</evidence>
<comment type="subcellular location">
    <subcellularLocation>
        <location evidence="1">Cytoplasm</location>
    </subcellularLocation>
</comment>
<dbReference type="EC" id="3.4.15.5" evidence="12"/>
<dbReference type="InterPro" id="IPR001567">
    <property type="entry name" value="Pept_M3A_M3B_dom"/>
</dbReference>
<dbReference type="GO" id="GO:0008241">
    <property type="term" value="F:peptidyl-dipeptidase activity"/>
    <property type="evidence" value="ECO:0007669"/>
    <property type="project" value="UniProtKB-EC"/>
</dbReference>
<keyword evidence="16" id="KW-0732">Signal</keyword>
<proteinExistence type="inferred from homology"/>
<dbReference type="GO" id="GO:0005829">
    <property type="term" value="C:cytosol"/>
    <property type="evidence" value="ECO:0007669"/>
    <property type="project" value="UniProtKB-ARBA"/>
</dbReference>
<evidence type="ECO:0000313" key="19">
    <source>
        <dbReference type="Proteomes" id="UP000315112"/>
    </source>
</evidence>
<evidence type="ECO:0000256" key="14">
    <source>
        <dbReference type="ARBA" id="ARBA00075608"/>
    </source>
</evidence>
<evidence type="ECO:0000256" key="16">
    <source>
        <dbReference type="SAM" id="SignalP"/>
    </source>
</evidence>
<sequence length="703" mass="78643">MKRPQMLILAASLAFAGMAHAALPAANPFAAPSTLPFQYPAFDKIHDADYAPAFDEGMKEQAAEIAKIANNKQAPTFDNTIVAMERSGRLLNRVSTVFFNLTGTNTNDTMQKLDRELAPKLSAHSDAIRLNAKLYQRVKALYDKRDKLGLDAESKYLLERYHTDFVRAGAKLSAADKEKLKAYNAKLAELQTTFAQNVLKEANASALIVDTKEELDGMTDAAIAKAATDAKARGLEGKYAIPIVNTTGQAPLAVLKNRTTRERLLAASMARGSRGGEFDNRELVQQLAKLRAERAALLGYSSHAAYMLEDQTAKDTTAVNKLLAEFAQPAVRNARREAADIQKAIDAEKGGFQVAAHDWAFYADKVRKERYAFDQNELKPYFELNSVYESGVFFAANKVYGLTFKERKDLPVYQPDVRVWDVFDADGKQLAIFIGDFYARSNKRGGAWMNAYVSQNALQGTHPVIANHLNIPKPANGEPTLMTYDEVRTAFHEFGHALHGMFSNVKYPRFSGTRVPRDFVEFPSQVNEMWLAWPEVLNNYAKHYQTGAPMPKELLDKVIASAKFNEGYRTTEYLAAAILDQKWHQLGANQIPADVLAFEAQSLKDAGVDFAPVPPRYRTTYFSHVFSGGYSSGYYGYLWAEKLDADTVEWFKENGGLTRKNGDWFRQKLLSRGGTIDAMQMFREFRGRDAKIEPLLERRGLTD</sequence>
<dbReference type="GO" id="GO:0004222">
    <property type="term" value="F:metalloendopeptidase activity"/>
    <property type="evidence" value="ECO:0007669"/>
    <property type="project" value="InterPro"/>
</dbReference>
<evidence type="ECO:0000256" key="6">
    <source>
        <dbReference type="ARBA" id="ARBA00022723"/>
    </source>
</evidence>
<evidence type="ECO:0000256" key="3">
    <source>
        <dbReference type="ARBA" id="ARBA00022490"/>
    </source>
</evidence>
<comment type="catalytic activity">
    <reaction evidence="10">
        <text>Hydrolysis of unblocked, C-terminal dipeptides from oligopeptides, with broad specificity. Does not hydrolyze bonds in which P1' is Pro, or both P1 and P1' are Gly.</text>
        <dbReference type="EC" id="3.4.15.5"/>
    </reaction>
</comment>
<comment type="cofactor">
    <cofactor evidence="15">
        <name>Zn(2+)</name>
        <dbReference type="ChEBI" id="CHEBI:29105"/>
    </cofactor>
    <text evidence="15">Binds 1 zinc ion.</text>
</comment>
<comment type="caution">
    <text evidence="18">The sequence shown here is derived from an EMBL/GenBank/DDBJ whole genome shotgun (WGS) entry which is preliminary data.</text>
</comment>
<evidence type="ECO:0000256" key="12">
    <source>
        <dbReference type="ARBA" id="ARBA00066668"/>
    </source>
</evidence>
<feature type="domain" description="Peptidase M3A/M3B catalytic" evidence="17">
    <location>
        <begin position="256"/>
        <end position="700"/>
    </location>
</feature>
<feature type="signal peptide" evidence="16">
    <location>
        <begin position="1"/>
        <end position="21"/>
    </location>
</feature>
<evidence type="ECO:0000256" key="7">
    <source>
        <dbReference type="ARBA" id="ARBA00022801"/>
    </source>
</evidence>
<dbReference type="GO" id="GO:0006508">
    <property type="term" value="P:proteolysis"/>
    <property type="evidence" value="ECO:0007669"/>
    <property type="project" value="UniProtKB-KW"/>
</dbReference>
<comment type="function">
    <text evidence="11">Removes dipeptides from the C-termini of N-blocked tripeptides, tetrapeptides and larger peptides.</text>
</comment>
<dbReference type="Pfam" id="PF01432">
    <property type="entry name" value="Peptidase_M3"/>
    <property type="match status" value="1"/>
</dbReference>
<evidence type="ECO:0000259" key="17">
    <source>
        <dbReference type="Pfam" id="PF01432"/>
    </source>
</evidence>
<keyword evidence="4" id="KW-0121">Carboxypeptidase</keyword>
<evidence type="ECO:0000256" key="10">
    <source>
        <dbReference type="ARBA" id="ARBA00052506"/>
    </source>
</evidence>
<feature type="chain" id="PRO_5022216640" description="Dipeptidyl carboxypeptidase" evidence="16">
    <location>
        <begin position="22"/>
        <end position="703"/>
    </location>
</feature>
<evidence type="ECO:0000256" key="1">
    <source>
        <dbReference type="ARBA" id="ARBA00004496"/>
    </source>
</evidence>
<dbReference type="EMBL" id="VLKW01000012">
    <property type="protein sequence ID" value="TWI43392.1"/>
    <property type="molecule type" value="Genomic_DNA"/>
</dbReference>
<evidence type="ECO:0000256" key="11">
    <source>
        <dbReference type="ARBA" id="ARBA00054529"/>
    </source>
</evidence>
<accession>A0A562PFY5</accession>
<comment type="similarity">
    <text evidence="2 15">Belongs to the peptidase M3 family.</text>
</comment>